<dbReference type="AlphaFoldDB" id="A0A7J7MXI1"/>
<dbReference type="EMBL" id="JACGCM010001193">
    <property type="protein sequence ID" value="KAF6159490.1"/>
    <property type="molecule type" value="Genomic_DNA"/>
</dbReference>
<dbReference type="PANTHER" id="PTHR31280">
    <property type="entry name" value="PROTEIN UNC-13 HOMOLOG"/>
    <property type="match status" value="1"/>
</dbReference>
<organism evidence="1 2">
    <name type="scientific">Kingdonia uniflora</name>
    <dbReference type="NCBI Taxonomy" id="39325"/>
    <lineage>
        <taxon>Eukaryota</taxon>
        <taxon>Viridiplantae</taxon>
        <taxon>Streptophyta</taxon>
        <taxon>Embryophyta</taxon>
        <taxon>Tracheophyta</taxon>
        <taxon>Spermatophyta</taxon>
        <taxon>Magnoliopsida</taxon>
        <taxon>Ranunculales</taxon>
        <taxon>Circaeasteraceae</taxon>
        <taxon>Kingdonia</taxon>
    </lineage>
</organism>
<gene>
    <name evidence="1" type="ORF">GIB67_032261</name>
</gene>
<keyword evidence="2" id="KW-1185">Reference proteome</keyword>
<dbReference type="PANTHER" id="PTHR31280:SF1">
    <property type="entry name" value="OS03G0138600 PROTEIN"/>
    <property type="match status" value="1"/>
</dbReference>
<comment type="caution">
    <text evidence="1">The sequence shown here is derived from an EMBL/GenBank/DDBJ whole genome shotgun (WGS) entry which is preliminary data.</text>
</comment>
<accession>A0A7J7MXI1</accession>
<protein>
    <submittedName>
        <fullName evidence="1">Uncharacterized protein</fullName>
    </submittedName>
</protein>
<evidence type="ECO:0000313" key="2">
    <source>
        <dbReference type="Proteomes" id="UP000541444"/>
    </source>
</evidence>
<sequence>MYSKVLSSVLSSMQVWSETRLLDYHENFHKGTVGLMENLLPFALSVTKILHEEISNLERGDGVEDSAGSRADYFIKSSVRNAFSKMLEIGGNSKIADAEDEEASEGLLRLAKEIEELATKEKENFCPILNR</sequence>
<reference evidence="1 2" key="1">
    <citation type="journal article" date="2020" name="IScience">
        <title>Genome Sequencing of the Endangered Kingdonia uniflora (Circaeasteraceae, Ranunculales) Reveals Potential Mechanisms of Evolutionary Specialization.</title>
        <authorList>
            <person name="Sun Y."/>
            <person name="Deng T."/>
            <person name="Zhang A."/>
            <person name="Moore M.J."/>
            <person name="Landis J.B."/>
            <person name="Lin N."/>
            <person name="Zhang H."/>
            <person name="Zhang X."/>
            <person name="Huang J."/>
            <person name="Zhang X."/>
            <person name="Sun H."/>
            <person name="Wang H."/>
        </authorList>
    </citation>
    <scope>NUCLEOTIDE SEQUENCE [LARGE SCALE GENOMIC DNA]</scope>
    <source>
        <strain evidence="1">TB1705</strain>
        <tissue evidence="1">Leaf</tissue>
    </source>
</reference>
<dbReference type="Proteomes" id="UP000541444">
    <property type="component" value="Unassembled WGS sequence"/>
</dbReference>
<dbReference type="OrthoDB" id="2015333at2759"/>
<proteinExistence type="predicted"/>
<evidence type="ECO:0000313" key="1">
    <source>
        <dbReference type="EMBL" id="KAF6159490.1"/>
    </source>
</evidence>
<name>A0A7J7MXI1_9MAGN</name>
<dbReference type="InterPro" id="IPR008528">
    <property type="entry name" value="unc-13_homologue"/>
</dbReference>